<proteinExistence type="predicted"/>
<dbReference type="KEGG" id="dmm:dnm_020880"/>
<feature type="transmembrane region" description="Helical" evidence="1">
    <location>
        <begin position="20"/>
        <end position="38"/>
    </location>
</feature>
<reference evidence="2" key="1">
    <citation type="journal article" date="2021" name="Microb. Physiol.">
        <title>Proteogenomic Insights into the Physiology of Marine, Sulfate-Reducing, Filamentous Desulfonema limicola and Desulfonema magnum.</title>
        <authorList>
            <person name="Schnaars V."/>
            <person name="Wohlbrand L."/>
            <person name="Scheve S."/>
            <person name="Hinrichs C."/>
            <person name="Reinhardt R."/>
            <person name="Rabus R."/>
        </authorList>
    </citation>
    <scope>NUCLEOTIDE SEQUENCE</scope>
    <source>
        <strain evidence="2">4be13</strain>
    </source>
</reference>
<organism evidence="2 3">
    <name type="scientific">Desulfonema magnum</name>
    <dbReference type="NCBI Taxonomy" id="45655"/>
    <lineage>
        <taxon>Bacteria</taxon>
        <taxon>Pseudomonadati</taxon>
        <taxon>Thermodesulfobacteriota</taxon>
        <taxon>Desulfobacteria</taxon>
        <taxon>Desulfobacterales</taxon>
        <taxon>Desulfococcaceae</taxon>
        <taxon>Desulfonema</taxon>
    </lineage>
</organism>
<protein>
    <submittedName>
        <fullName evidence="2">Uncharacterized protein</fullName>
    </submittedName>
</protein>
<evidence type="ECO:0000313" key="3">
    <source>
        <dbReference type="Proteomes" id="UP000663722"/>
    </source>
</evidence>
<keyword evidence="1" id="KW-1133">Transmembrane helix</keyword>
<dbReference type="AlphaFoldDB" id="A0A975GLY1"/>
<keyword evidence="1" id="KW-0812">Transmembrane</keyword>
<keyword evidence="1" id="KW-0472">Membrane</keyword>
<keyword evidence="3" id="KW-1185">Reference proteome</keyword>
<accession>A0A975GLY1</accession>
<evidence type="ECO:0000313" key="2">
    <source>
        <dbReference type="EMBL" id="QTA86070.1"/>
    </source>
</evidence>
<dbReference type="Proteomes" id="UP000663722">
    <property type="component" value="Chromosome"/>
</dbReference>
<evidence type="ECO:0000256" key="1">
    <source>
        <dbReference type="SAM" id="Phobius"/>
    </source>
</evidence>
<gene>
    <name evidence="2" type="ORF">dnm_020880</name>
</gene>
<sequence>MLRILLRSIYRNLFPARIRYLLNVIFNHFEVNIFFILSERLIMTLYNYKLPKSMWGISVKLFHNNV</sequence>
<name>A0A975GLY1_9BACT</name>
<dbReference type="EMBL" id="CP061800">
    <property type="protein sequence ID" value="QTA86070.1"/>
    <property type="molecule type" value="Genomic_DNA"/>
</dbReference>